<evidence type="ECO:0000313" key="1">
    <source>
        <dbReference type="EMBL" id="VDI22500.1"/>
    </source>
</evidence>
<organism evidence="1 2">
    <name type="scientific">Mytilus galloprovincialis</name>
    <name type="common">Mediterranean mussel</name>
    <dbReference type="NCBI Taxonomy" id="29158"/>
    <lineage>
        <taxon>Eukaryota</taxon>
        <taxon>Metazoa</taxon>
        <taxon>Spiralia</taxon>
        <taxon>Lophotrochozoa</taxon>
        <taxon>Mollusca</taxon>
        <taxon>Bivalvia</taxon>
        <taxon>Autobranchia</taxon>
        <taxon>Pteriomorphia</taxon>
        <taxon>Mytilida</taxon>
        <taxon>Mytiloidea</taxon>
        <taxon>Mytilidae</taxon>
        <taxon>Mytilinae</taxon>
        <taxon>Mytilus</taxon>
    </lineage>
</organism>
<dbReference type="EMBL" id="UYJE01003796">
    <property type="protein sequence ID" value="VDI22500.1"/>
    <property type="molecule type" value="Genomic_DNA"/>
</dbReference>
<protein>
    <submittedName>
        <fullName evidence="1">Uncharacterized protein</fullName>
    </submittedName>
</protein>
<dbReference type="Proteomes" id="UP000596742">
    <property type="component" value="Unassembled WGS sequence"/>
</dbReference>
<reference evidence="1" key="1">
    <citation type="submission" date="2018-11" db="EMBL/GenBank/DDBJ databases">
        <authorList>
            <person name="Alioto T."/>
            <person name="Alioto T."/>
        </authorList>
    </citation>
    <scope>NUCLEOTIDE SEQUENCE</scope>
</reference>
<accession>A0A8B6DQ04</accession>
<name>A0A8B6DQ04_MYTGA</name>
<gene>
    <name evidence="1" type="ORF">MGAL_10B078510</name>
</gene>
<dbReference type="AlphaFoldDB" id="A0A8B6DQ04"/>
<keyword evidence="2" id="KW-1185">Reference proteome</keyword>
<dbReference type="OrthoDB" id="6110677at2759"/>
<sequence length="264" mass="30231">MHRFLLVATVNIVEIYSGYTFSTKAAFEDDPTTVTSYCAWQSQYIGGSRTQTPTSILLNAEKGFESFGFEAEDQYISLSEDMENSDVYFFQHFLCQENWYREKSGEILVKPSNRIGCAPLKTLLKHSVSYLKTHFFRKAMIGHVLGEDEILWVVVYPDEIKFDVRFILLETFLTTGISRENIVLLRESHAIETFARYTEKSTIRENNRVPSERSIILNCSITQVCPNIAFHNHPTSITCVIGMSSIIKDIASILKKPIRMLSLQ</sequence>
<comment type="caution">
    <text evidence="1">The sequence shown here is derived from an EMBL/GenBank/DDBJ whole genome shotgun (WGS) entry which is preliminary data.</text>
</comment>
<evidence type="ECO:0000313" key="2">
    <source>
        <dbReference type="Proteomes" id="UP000596742"/>
    </source>
</evidence>
<proteinExistence type="predicted"/>